<dbReference type="InterPro" id="IPR036873">
    <property type="entry name" value="Rhodanese-like_dom_sf"/>
</dbReference>
<keyword evidence="3" id="KW-1185">Reference proteome</keyword>
<dbReference type="EMBL" id="AGSI01000009">
    <property type="protein sequence ID" value="EIE22779.1"/>
    <property type="molecule type" value="Genomic_DNA"/>
</dbReference>
<evidence type="ECO:0000313" key="2">
    <source>
        <dbReference type="EMBL" id="EIE22779.1"/>
    </source>
</evidence>
<dbReference type="InterPro" id="IPR001763">
    <property type="entry name" value="Rhodanese-like_dom"/>
</dbReference>
<reference evidence="2 3" key="1">
    <citation type="journal article" date="2012" name="Genome Biol.">
        <title>The genome of the polar eukaryotic microalga coccomyxa subellipsoidea reveals traits of cold adaptation.</title>
        <authorList>
            <person name="Blanc G."/>
            <person name="Agarkova I."/>
            <person name="Grimwood J."/>
            <person name="Kuo A."/>
            <person name="Brueggeman A."/>
            <person name="Dunigan D."/>
            <person name="Gurnon J."/>
            <person name="Ladunga I."/>
            <person name="Lindquist E."/>
            <person name="Lucas S."/>
            <person name="Pangilinan J."/>
            <person name="Proschold T."/>
            <person name="Salamov A."/>
            <person name="Schmutz J."/>
            <person name="Weeks D."/>
            <person name="Yamada T."/>
            <person name="Claverie J.M."/>
            <person name="Grigoriev I."/>
            <person name="Van Etten J."/>
            <person name="Lomsadze A."/>
            <person name="Borodovsky M."/>
        </authorList>
    </citation>
    <scope>NUCLEOTIDE SEQUENCE [LARGE SCALE GENOMIC DNA]</scope>
    <source>
        <strain evidence="2 3">C-169</strain>
    </source>
</reference>
<protein>
    <submittedName>
        <fullName evidence="2">Rhodanese-like protein</fullName>
    </submittedName>
</protein>
<dbReference type="SUPFAM" id="SSF52821">
    <property type="entry name" value="Rhodanese/Cell cycle control phosphatase"/>
    <property type="match status" value="1"/>
</dbReference>
<dbReference type="Pfam" id="PF00581">
    <property type="entry name" value="Rhodanese"/>
    <property type="match status" value="1"/>
</dbReference>
<organism evidence="2 3">
    <name type="scientific">Coccomyxa subellipsoidea (strain C-169)</name>
    <name type="common">Green microalga</name>
    <dbReference type="NCBI Taxonomy" id="574566"/>
    <lineage>
        <taxon>Eukaryota</taxon>
        <taxon>Viridiplantae</taxon>
        <taxon>Chlorophyta</taxon>
        <taxon>core chlorophytes</taxon>
        <taxon>Trebouxiophyceae</taxon>
        <taxon>Trebouxiophyceae incertae sedis</taxon>
        <taxon>Coccomyxaceae</taxon>
        <taxon>Coccomyxa</taxon>
        <taxon>Coccomyxa subellipsoidea</taxon>
    </lineage>
</organism>
<dbReference type="Proteomes" id="UP000007264">
    <property type="component" value="Unassembled WGS sequence"/>
</dbReference>
<evidence type="ECO:0000259" key="1">
    <source>
        <dbReference type="PROSITE" id="PS50206"/>
    </source>
</evidence>
<sequence>MRDTLRSRKVQMLSQQELVFALDKEIPIIDIRPPDEFKAGHIKGSVHIPLYRPITGWDARKLLRRAGFAFFGVFNGTELNPDFFDDIVAAASKEKGAILICNIGGTIEPTETNSEGFQSRSLMAAYELSNMGFDNIKVLKGGFNDWKRSERGFEVVEET</sequence>
<dbReference type="PROSITE" id="PS50206">
    <property type="entry name" value="RHODANESE_3"/>
    <property type="match status" value="1"/>
</dbReference>
<dbReference type="InterPro" id="IPR043186">
    <property type="entry name" value="Str14"/>
</dbReference>
<gene>
    <name evidence="2" type="ORF">COCSUDRAFT_66391</name>
</gene>
<dbReference type="KEGG" id="csl:COCSUDRAFT_66391"/>
<dbReference type="CDD" id="cd00158">
    <property type="entry name" value="RHOD"/>
    <property type="match status" value="1"/>
</dbReference>
<comment type="caution">
    <text evidence="2">The sequence shown here is derived from an EMBL/GenBank/DDBJ whole genome shotgun (WGS) entry which is preliminary data.</text>
</comment>
<dbReference type="SMART" id="SM00450">
    <property type="entry name" value="RHOD"/>
    <property type="match status" value="1"/>
</dbReference>
<evidence type="ECO:0000313" key="3">
    <source>
        <dbReference type="Proteomes" id="UP000007264"/>
    </source>
</evidence>
<dbReference type="eggNOG" id="KOG0017">
    <property type="taxonomic scope" value="Eukaryota"/>
</dbReference>
<dbReference type="PANTHER" id="PTHR44920:SF2">
    <property type="entry name" value="RHODANESE DOMAIN-CONTAINING PROTEIN"/>
    <property type="match status" value="1"/>
</dbReference>
<dbReference type="Gene3D" id="3.40.250.10">
    <property type="entry name" value="Rhodanese-like domain"/>
    <property type="match status" value="1"/>
</dbReference>
<proteinExistence type="predicted"/>
<dbReference type="GO" id="GO:0009507">
    <property type="term" value="C:chloroplast"/>
    <property type="evidence" value="ECO:0007669"/>
    <property type="project" value="TreeGrafter"/>
</dbReference>
<feature type="domain" description="Rhodanese" evidence="1">
    <location>
        <begin position="22"/>
        <end position="155"/>
    </location>
</feature>
<dbReference type="AlphaFoldDB" id="I0YWL0"/>
<dbReference type="GeneID" id="17040766"/>
<dbReference type="PANTHER" id="PTHR44920">
    <property type="entry name" value="RHODANESE-LIKE DOMAIN-CONTAINING PROTEIN 14, CHLOROPLASTIC-RELATED"/>
    <property type="match status" value="1"/>
</dbReference>
<dbReference type="OrthoDB" id="496335at2759"/>
<dbReference type="STRING" id="574566.I0YWL0"/>
<name>I0YWL0_COCSC</name>
<dbReference type="RefSeq" id="XP_005647323.1">
    <property type="nucleotide sequence ID" value="XM_005647266.1"/>
</dbReference>
<accession>I0YWL0</accession>